<name>A0A1Y4L2V3_9FIRM</name>
<organism evidence="1 2">
    <name type="scientific">Butyricicoccus pullicaecorum</name>
    <dbReference type="NCBI Taxonomy" id="501571"/>
    <lineage>
        <taxon>Bacteria</taxon>
        <taxon>Bacillati</taxon>
        <taxon>Bacillota</taxon>
        <taxon>Clostridia</taxon>
        <taxon>Eubacteriales</taxon>
        <taxon>Butyricicoccaceae</taxon>
        <taxon>Butyricicoccus</taxon>
    </lineage>
</organism>
<proteinExistence type="predicted"/>
<dbReference type="EMBL" id="NFKK01000024">
    <property type="protein sequence ID" value="OUP51117.1"/>
    <property type="molecule type" value="Genomic_DNA"/>
</dbReference>
<gene>
    <name evidence="1" type="ORF">B5F17_13370</name>
</gene>
<comment type="caution">
    <text evidence="1">The sequence shown here is derived from an EMBL/GenBank/DDBJ whole genome shotgun (WGS) entry which is preliminary data.</text>
</comment>
<reference evidence="2" key="1">
    <citation type="submission" date="2017-04" db="EMBL/GenBank/DDBJ databases">
        <title>Function of individual gut microbiota members based on whole genome sequencing of pure cultures obtained from chicken caecum.</title>
        <authorList>
            <person name="Medvecky M."/>
            <person name="Cejkova D."/>
            <person name="Polansky O."/>
            <person name="Karasova D."/>
            <person name="Kubasova T."/>
            <person name="Cizek A."/>
            <person name="Rychlik I."/>
        </authorList>
    </citation>
    <scope>NUCLEOTIDE SEQUENCE [LARGE SCALE GENOMIC DNA]</scope>
    <source>
        <strain evidence="2">An180</strain>
    </source>
</reference>
<protein>
    <submittedName>
        <fullName evidence="1">Uncharacterized protein</fullName>
    </submittedName>
</protein>
<evidence type="ECO:0000313" key="1">
    <source>
        <dbReference type="EMBL" id="OUP51117.1"/>
    </source>
</evidence>
<dbReference type="RefSeq" id="WP_087374584.1">
    <property type="nucleotide sequence ID" value="NZ_NFKK01000024.1"/>
</dbReference>
<dbReference type="Proteomes" id="UP000195897">
    <property type="component" value="Unassembled WGS sequence"/>
</dbReference>
<evidence type="ECO:0000313" key="2">
    <source>
        <dbReference type="Proteomes" id="UP000195897"/>
    </source>
</evidence>
<accession>A0A1Y4L2V3</accession>
<dbReference type="AlphaFoldDB" id="A0A1Y4L2V3"/>
<sequence length="84" mass="9497">MGYRIKIEQLDEQPSRLEISGVDQSVGGYRFEQQQIDRLCKTITTMIVIYGMGDVMERAEKIVKNLIGNMKQEPNGETDSTAAE</sequence>